<dbReference type="InterPro" id="IPR048368">
    <property type="entry name" value="COG6_N"/>
</dbReference>
<reference evidence="15" key="1">
    <citation type="journal article" date="2014" name="Proc. Natl. Acad. Sci. U.S.A.">
        <title>Extensive sampling of basidiomycete genomes demonstrates inadequacy of the white-rot/brown-rot paradigm for wood decay fungi.</title>
        <authorList>
            <person name="Riley R."/>
            <person name="Salamov A.A."/>
            <person name="Brown D.W."/>
            <person name="Nagy L.G."/>
            <person name="Floudas D."/>
            <person name="Held B.W."/>
            <person name="Levasseur A."/>
            <person name="Lombard V."/>
            <person name="Morin E."/>
            <person name="Otillar R."/>
            <person name="Lindquist E.A."/>
            <person name="Sun H."/>
            <person name="LaButti K.M."/>
            <person name="Schmutz J."/>
            <person name="Jabbour D."/>
            <person name="Luo H."/>
            <person name="Baker S.E."/>
            <person name="Pisabarro A.G."/>
            <person name="Walton J.D."/>
            <person name="Blanchette R.A."/>
            <person name="Henrissat B."/>
            <person name="Martin F."/>
            <person name="Cullen D."/>
            <person name="Hibbett D.S."/>
            <person name="Grigoriev I.V."/>
        </authorList>
    </citation>
    <scope>NUCLEOTIDE SEQUENCE [LARGE SCALE GENOMIC DNA]</scope>
    <source>
        <strain evidence="15">CBS 339.88</strain>
    </source>
</reference>
<comment type="function">
    <text evidence="10">Acts as component of the peripheral membrane COG complex that is involved in intra-Golgi protein trafficking. COG is located at the cis-Golgi, and regulates tethering of retrograde intra-Golgi vesicles and possibly a number of other membrane trafficking events.</text>
</comment>
<evidence type="ECO:0000259" key="13">
    <source>
        <dbReference type="Pfam" id="PF20653"/>
    </source>
</evidence>
<organism evidence="14 15">
    <name type="scientific">Galerina marginata (strain CBS 339.88)</name>
    <dbReference type="NCBI Taxonomy" id="685588"/>
    <lineage>
        <taxon>Eukaryota</taxon>
        <taxon>Fungi</taxon>
        <taxon>Dikarya</taxon>
        <taxon>Basidiomycota</taxon>
        <taxon>Agaricomycotina</taxon>
        <taxon>Agaricomycetes</taxon>
        <taxon>Agaricomycetidae</taxon>
        <taxon>Agaricales</taxon>
        <taxon>Agaricineae</taxon>
        <taxon>Strophariaceae</taxon>
        <taxon>Galerina</taxon>
    </lineage>
</organism>
<evidence type="ECO:0000256" key="9">
    <source>
        <dbReference type="ARBA" id="ARBA00043873"/>
    </source>
</evidence>
<comment type="subunit">
    <text evidence="10">Component of the conserved oligomeric Golgi complex.</text>
</comment>
<keyword evidence="6 10" id="KW-0333">Golgi apparatus</keyword>
<dbReference type="Proteomes" id="UP000027222">
    <property type="component" value="Unassembled WGS sequence"/>
</dbReference>
<feature type="compositionally biased region" description="Acidic residues" evidence="11">
    <location>
        <begin position="725"/>
        <end position="756"/>
    </location>
</feature>
<evidence type="ECO:0000313" key="14">
    <source>
        <dbReference type="EMBL" id="KDR69275.1"/>
    </source>
</evidence>
<dbReference type="STRING" id="685588.A0A067SEB1"/>
<dbReference type="GO" id="GO:0017119">
    <property type="term" value="C:Golgi transport complex"/>
    <property type="evidence" value="ECO:0007669"/>
    <property type="project" value="UniProtKB-UniRule"/>
</dbReference>
<keyword evidence="5 10" id="KW-0653">Protein transport</keyword>
<keyword evidence="4 10" id="KW-0813">Transport</keyword>
<dbReference type="InterPro" id="IPR048369">
    <property type="entry name" value="COG6_C"/>
</dbReference>
<feature type="region of interest" description="Disordered" evidence="11">
    <location>
        <begin position="1"/>
        <end position="33"/>
    </location>
</feature>
<dbReference type="HOGENOM" id="CLU_011361_2_0_1"/>
<protein>
    <recommendedName>
        <fullName evidence="3 10">Conserved oligomeric Golgi complex subunit 6</fullName>
        <shortName evidence="10">COG complex subunit 6</shortName>
    </recommendedName>
    <alternativeName>
        <fullName evidence="8 10">Component of oligomeric Golgi complex 6</fullName>
    </alternativeName>
</protein>
<keyword evidence="15" id="KW-1185">Reference proteome</keyword>
<accession>A0A067SEB1</accession>
<comment type="subcellular location">
    <subcellularLocation>
        <location evidence="1 10">Golgi apparatus membrane</location>
        <topology evidence="1 10">Peripheral membrane protein</topology>
    </subcellularLocation>
</comment>
<evidence type="ECO:0000313" key="15">
    <source>
        <dbReference type="Proteomes" id="UP000027222"/>
    </source>
</evidence>
<sequence>MASSPLTPRSSTPTTHGQTDRKASWTPQSRNPVSARLYKVLSTNFDDEETRQALRTLSDLYATPKGKEAQPVIEEPEDEFIQENVNPSHTAAGVAALLVETVPGESAARARKNLRRDMENQLAEGSKKFLEALGEVDLKLLQLQTHVGAMRASCDEAETQLALTNESSKLLLERAGTLRDQRQEVEDKKSIITLFLARFTLSESEVEAITSRDVPIGQRFFEAMDKTERIREDCRVLMSGEDGSTKAGLEIMASTSANLEQGYEKILRYCSNEFRRVGRDSQLEVSPGMREAVLRLRKRPELLTEALTSLSETRQTTLLSSFIAALTRGGPSGYPRPIELHAHDPMRYVGDMLAWVHQAIAAEREFLESLFGLKNDGRMVGSIRRFDAKGEEEEWIRELMDLAVGKLCVPLKMRVQQTIRSQESSIVSYKIANLLQFYLMTMRRTIGEEALLSTTLKEITDVAYKVFYDSIETQSQALSRIGLDDDDPSLTPPLAVLDHAQILREVMTVYQSSLLGDEREDEINSGFHQVLDIMVDPVVTMCVSNGEQKKKSRARWDEAVFVLNCLCYLQDVLGAFDFTVKKQSELQVIVDQRIALLTEEHSTNVLRDAGLLQVAETCKNHKIDEPLSRIPSTQPADLQRALHHFSIWLSGLEVVHSPRLAQLTVQRLHTKIHQDALKRLARTYQMICEEVKKPKNRYEAASTLLGSERPFGQVHLLWQVFGLEEEEENEGDDDDGDDEDESGQDDDSDDEDEDEQSVGKYKGKDEASASDGSESEEEESDDADDSDGPQRP</sequence>
<evidence type="ECO:0000259" key="12">
    <source>
        <dbReference type="Pfam" id="PF06419"/>
    </source>
</evidence>
<dbReference type="PANTHER" id="PTHR21506:SF0">
    <property type="entry name" value="CONSERVED OLIGOMERIC GOLGI COMPLEX SUBUNIT 6"/>
    <property type="match status" value="1"/>
</dbReference>
<dbReference type="PANTHER" id="PTHR21506">
    <property type="entry name" value="COMPONENT OF OLIGOMERIC GOLGI COMPLEX 6"/>
    <property type="match status" value="1"/>
</dbReference>
<evidence type="ECO:0000256" key="10">
    <source>
        <dbReference type="RuleBase" id="RU365075"/>
    </source>
</evidence>
<feature type="domain" description="Conserved oligomeric complex COG6 N-terminal" evidence="12">
    <location>
        <begin position="105"/>
        <end position="211"/>
    </location>
</feature>
<name>A0A067SEB1_GALM3</name>
<dbReference type="Pfam" id="PF20653">
    <property type="entry name" value="COG6_C"/>
    <property type="match status" value="1"/>
</dbReference>
<evidence type="ECO:0000256" key="7">
    <source>
        <dbReference type="ARBA" id="ARBA00023136"/>
    </source>
</evidence>
<dbReference type="GO" id="GO:0015031">
    <property type="term" value="P:protein transport"/>
    <property type="evidence" value="ECO:0007669"/>
    <property type="project" value="UniProtKB-KW"/>
</dbReference>
<evidence type="ECO:0000256" key="3">
    <source>
        <dbReference type="ARBA" id="ARBA00020973"/>
    </source>
</evidence>
<dbReference type="OrthoDB" id="272987at2759"/>
<comment type="function">
    <text evidence="9">Acts as a component of the peripheral membrane COG complex that is involved in intra-Golgi protein trafficking. COG is located at the cis-Golgi, and regulates tethering of retrograde intra-Golgi vesicles and possibly a number of other membrane trafficking events.</text>
</comment>
<evidence type="ECO:0000256" key="2">
    <source>
        <dbReference type="ARBA" id="ARBA00011023"/>
    </source>
</evidence>
<feature type="region of interest" description="Disordered" evidence="11">
    <location>
        <begin position="725"/>
        <end position="792"/>
    </location>
</feature>
<dbReference type="InterPro" id="IPR010490">
    <property type="entry name" value="COG6"/>
</dbReference>
<dbReference type="Pfam" id="PF06419">
    <property type="entry name" value="COG6_N"/>
    <property type="match status" value="1"/>
</dbReference>
<evidence type="ECO:0000256" key="8">
    <source>
        <dbReference type="ARBA" id="ARBA00031348"/>
    </source>
</evidence>
<dbReference type="SMART" id="SM01087">
    <property type="entry name" value="COG6"/>
    <property type="match status" value="1"/>
</dbReference>
<dbReference type="AlphaFoldDB" id="A0A067SEB1"/>
<evidence type="ECO:0000256" key="4">
    <source>
        <dbReference type="ARBA" id="ARBA00022448"/>
    </source>
</evidence>
<feature type="compositionally biased region" description="Acidic residues" evidence="11">
    <location>
        <begin position="773"/>
        <end position="792"/>
    </location>
</feature>
<gene>
    <name evidence="14" type="ORF">GALMADRAFT_256106</name>
</gene>
<evidence type="ECO:0000256" key="1">
    <source>
        <dbReference type="ARBA" id="ARBA00004395"/>
    </source>
</evidence>
<dbReference type="GO" id="GO:0000139">
    <property type="term" value="C:Golgi membrane"/>
    <property type="evidence" value="ECO:0007669"/>
    <property type="project" value="UniProtKB-SubCell"/>
</dbReference>
<keyword evidence="7 10" id="KW-0472">Membrane</keyword>
<dbReference type="GO" id="GO:0006891">
    <property type="term" value="P:intra-Golgi vesicle-mediated transport"/>
    <property type="evidence" value="ECO:0007669"/>
    <property type="project" value="UniProtKB-UniRule"/>
</dbReference>
<evidence type="ECO:0000256" key="5">
    <source>
        <dbReference type="ARBA" id="ARBA00022927"/>
    </source>
</evidence>
<evidence type="ECO:0000256" key="6">
    <source>
        <dbReference type="ARBA" id="ARBA00023034"/>
    </source>
</evidence>
<comment type="similarity">
    <text evidence="2 10">Belongs to the COG6 family.</text>
</comment>
<feature type="domain" description="Conserved Oligomeric Golgi complex subunit 6 C-terminal" evidence="13">
    <location>
        <begin position="246"/>
        <end position="705"/>
    </location>
</feature>
<feature type="compositionally biased region" description="Low complexity" evidence="11">
    <location>
        <begin position="1"/>
        <end position="15"/>
    </location>
</feature>
<proteinExistence type="inferred from homology"/>
<dbReference type="EMBL" id="KL142403">
    <property type="protein sequence ID" value="KDR69275.1"/>
    <property type="molecule type" value="Genomic_DNA"/>
</dbReference>
<evidence type="ECO:0000256" key="11">
    <source>
        <dbReference type="SAM" id="MobiDB-lite"/>
    </source>
</evidence>